<dbReference type="OrthoDB" id="4348522at2759"/>
<evidence type="ECO:0000256" key="2">
    <source>
        <dbReference type="ARBA" id="ARBA00012483"/>
    </source>
</evidence>
<reference evidence="8 10" key="2">
    <citation type="submission" date="2020-05" db="EMBL/GenBank/DDBJ databases">
        <authorList>
            <person name="Campoy J."/>
            <person name="Schneeberger K."/>
            <person name="Spophaly S."/>
        </authorList>
    </citation>
    <scope>NUCLEOTIDE SEQUENCE [LARGE SCALE GENOMIC DNA]</scope>
    <source>
        <strain evidence="8">PruArmRojPasFocal</strain>
    </source>
</reference>
<dbReference type="SMART" id="SM00184">
    <property type="entry name" value="RING"/>
    <property type="match status" value="1"/>
</dbReference>
<evidence type="ECO:0000256" key="4">
    <source>
        <dbReference type="ARBA" id="ARBA00022771"/>
    </source>
</evidence>
<dbReference type="EC" id="2.3.2.27" evidence="2"/>
<dbReference type="InterPro" id="IPR013083">
    <property type="entry name" value="Znf_RING/FYVE/PHD"/>
</dbReference>
<keyword evidence="5" id="KW-0862">Zinc</keyword>
<dbReference type="PANTHER" id="PTHR15710:SF184">
    <property type="entry name" value="RING_U-BOX SUPERFAMILY PROTEIN"/>
    <property type="match status" value="1"/>
</dbReference>
<sequence length="339" mass="38564">MQAFNPNTNDHDYSVVVMVENRGFPDDQSLVKFPQVSIAWNVFKSYHVVQDGTGTTTRSRNPITDPDTTHKFNALQSLPSHEIISNMLHEIHISFPLDRLRWKSSRFVKDTEPLNSVDDTINNIRQVIDGMVSAGQRKKLDVIVTVDKQIKISQQQYDAMVARREVEHMLKDFRSMLSREGLLQQPHEGARDQATSSVDALRWRLARSHLNEIRSRAAAAGMLNNINVNFDYGGSLDVNEILIEMGRLMEELSDDHQTRLLRLKPATKASVEALAKLIKIDGVNYGTNSEYCVVCMEKMLSGEEVTCMPCSHLFHADCVVQWLKLRHTCPVCRFKLPTD</sequence>
<dbReference type="Proteomes" id="UP000507222">
    <property type="component" value="Unassembled WGS sequence"/>
</dbReference>
<evidence type="ECO:0000256" key="1">
    <source>
        <dbReference type="ARBA" id="ARBA00000900"/>
    </source>
</evidence>
<dbReference type="SUPFAM" id="SSF57850">
    <property type="entry name" value="RING/U-box"/>
    <property type="match status" value="1"/>
</dbReference>
<dbReference type="PROSITE" id="PS50089">
    <property type="entry name" value="ZF_RING_2"/>
    <property type="match status" value="1"/>
</dbReference>
<gene>
    <name evidence="8" type="ORF">CURHAP_LOCUS32152</name>
    <name evidence="9" type="ORF">ORAREDHAP_LOCUS31793</name>
</gene>
<proteinExistence type="predicted"/>
<dbReference type="EMBL" id="CAEKKB010000005">
    <property type="protein sequence ID" value="CAB4310153.1"/>
    <property type="molecule type" value="Genomic_DNA"/>
</dbReference>
<evidence type="ECO:0000313" key="9">
    <source>
        <dbReference type="EMBL" id="CAB4310153.1"/>
    </source>
</evidence>
<reference evidence="11" key="1">
    <citation type="journal article" date="2020" name="Genome Biol.">
        <title>Gamete binning: chromosome-level and haplotype-resolved genome assembly enabled by high-throughput single-cell sequencing of gamete genomes.</title>
        <authorList>
            <person name="Campoy J.A."/>
            <person name="Sun H."/>
            <person name="Goel M."/>
            <person name="Jiao W.-B."/>
            <person name="Folz-Donahue K."/>
            <person name="Wang N."/>
            <person name="Rubio M."/>
            <person name="Liu C."/>
            <person name="Kukat C."/>
            <person name="Ruiz D."/>
            <person name="Huettel B."/>
            <person name="Schneeberger K."/>
        </authorList>
    </citation>
    <scope>NUCLEOTIDE SEQUENCE [LARGE SCALE GENOMIC DNA]</scope>
    <source>
        <strain evidence="11">cv. Rojo Pasion</strain>
    </source>
</reference>
<dbReference type="Gene3D" id="3.30.40.10">
    <property type="entry name" value="Zinc/RING finger domain, C3HC4 (zinc finger)"/>
    <property type="match status" value="1"/>
</dbReference>
<comment type="catalytic activity">
    <reaction evidence="1">
        <text>S-ubiquitinyl-[E2 ubiquitin-conjugating enzyme]-L-cysteine + [acceptor protein]-L-lysine = [E2 ubiquitin-conjugating enzyme]-L-cysteine + N(6)-ubiquitinyl-[acceptor protein]-L-lysine.</text>
        <dbReference type="EC" id="2.3.2.27"/>
    </reaction>
</comment>
<dbReference type="GO" id="GO:0016567">
    <property type="term" value="P:protein ubiquitination"/>
    <property type="evidence" value="ECO:0007669"/>
    <property type="project" value="TreeGrafter"/>
</dbReference>
<evidence type="ECO:0000313" key="10">
    <source>
        <dbReference type="Proteomes" id="UP000507222"/>
    </source>
</evidence>
<evidence type="ECO:0000256" key="3">
    <source>
        <dbReference type="ARBA" id="ARBA00022723"/>
    </source>
</evidence>
<dbReference type="Proteomes" id="UP000507245">
    <property type="component" value="Unassembled WGS sequence"/>
</dbReference>
<dbReference type="GO" id="GO:0061630">
    <property type="term" value="F:ubiquitin protein ligase activity"/>
    <property type="evidence" value="ECO:0007669"/>
    <property type="project" value="UniProtKB-EC"/>
</dbReference>
<evidence type="ECO:0000256" key="6">
    <source>
        <dbReference type="PROSITE-ProRule" id="PRU00175"/>
    </source>
</evidence>
<evidence type="ECO:0000259" key="7">
    <source>
        <dbReference type="PROSITE" id="PS50089"/>
    </source>
</evidence>
<keyword evidence="11" id="KW-1185">Reference proteome</keyword>
<name>A0A6J5UUN2_PRUAR</name>
<dbReference type="PANTHER" id="PTHR15710">
    <property type="entry name" value="E3 UBIQUITIN-PROTEIN LIGASE PRAJA"/>
    <property type="match status" value="1"/>
</dbReference>
<dbReference type="CDD" id="cd16454">
    <property type="entry name" value="RING-H2_PA-TM-RING"/>
    <property type="match status" value="1"/>
</dbReference>
<protein>
    <recommendedName>
        <fullName evidence="2">RING-type E3 ubiquitin transferase</fullName>
        <ecNumber evidence="2">2.3.2.27</ecNumber>
    </recommendedName>
</protein>
<evidence type="ECO:0000256" key="5">
    <source>
        <dbReference type="ARBA" id="ARBA00022833"/>
    </source>
</evidence>
<keyword evidence="4 6" id="KW-0863">Zinc-finger</keyword>
<dbReference type="EMBL" id="CAEKDK010000005">
    <property type="protein sequence ID" value="CAB4279691.1"/>
    <property type="molecule type" value="Genomic_DNA"/>
</dbReference>
<dbReference type="Pfam" id="PF13639">
    <property type="entry name" value="zf-RING_2"/>
    <property type="match status" value="1"/>
</dbReference>
<feature type="domain" description="RING-type" evidence="7">
    <location>
        <begin position="292"/>
        <end position="333"/>
    </location>
</feature>
<organism evidence="8 10">
    <name type="scientific">Prunus armeniaca</name>
    <name type="common">Apricot</name>
    <name type="synonym">Armeniaca vulgaris</name>
    <dbReference type="NCBI Taxonomy" id="36596"/>
    <lineage>
        <taxon>Eukaryota</taxon>
        <taxon>Viridiplantae</taxon>
        <taxon>Streptophyta</taxon>
        <taxon>Embryophyta</taxon>
        <taxon>Tracheophyta</taxon>
        <taxon>Spermatophyta</taxon>
        <taxon>Magnoliopsida</taxon>
        <taxon>eudicotyledons</taxon>
        <taxon>Gunneridae</taxon>
        <taxon>Pentapetalae</taxon>
        <taxon>rosids</taxon>
        <taxon>fabids</taxon>
        <taxon>Rosales</taxon>
        <taxon>Rosaceae</taxon>
        <taxon>Amygdaloideae</taxon>
        <taxon>Amygdaleae</taxon>
        <taxon>Prunus</taxon>
    </lineage>
</organism>
<keyword evidence="3" id="KW-0479">Metal-binding</keyword>
<accession>A0A6J5UUN2</accession>
<dbReference type="InterPro" id="IPR001841">
    <property type="entry name" value="Znf_RING"/>
</dbReference>
<evidence type="ECO:0000313" key="8">
    <source>
        <dbReference type="EMBL" id="CAB4279691.1"/>
    </source>
</evidence>
<dbReference type="GO" id="GO:0008270">
    <property type="term" value="F:zinc ion binding"/>
    <property type="evidence" value="ECO:0007669"/>
    <property type="project" value="UniProtKB-KW"/>
</dbReference>
<evidence type="ECO:0000313" key="11">
    <source>
        <dbReference type="Proteomes" id="UP000507245"/>
    </source>
</evidence>
<dbReference type="AlphaFoldDB" id="A0A6J5UUN2"/>
<dbReference type="GO" id="GO:0005737">
    <property type="term" value="C:cytoplasm"/>
    <property type="evidence" value="ECO:0007669"/>
    <property type="project" value="TreeGrafter"/>
</dbReference>